<dbReference type="InterPro" id="IPR027291">
    <property type="entry name" value="Glyco_hydro_38_N_sf"/>
</dbReference>
<evidence type="ECO:0000313" key="9">
    <source>
        <dbReference type="Proteomes" id="UP001292094"/>
    </source>
</evidence>
<keyword evidence="6" id="KW-0326">Glycosidase</keyword>
<comment type="catalytic activity">
    <reaction evidence="1">
        <text>Hydrolysis of terminal, non-reducing alpha-D-mannose residues in alpha-D-mannosides.</text>
        <dbReference type="EC" id="3.2.1.24"/>
    </reaction>
</comment>
<dbReference type="InterPro" id="IPR011682">
    <property type="entry name" value="Glyco_hydro_38_C"/>
</dbReference>
<comment type="caution">
    <text evidence="8">The sequence shown here is derived from an EMBL/GenBank/DDBJ whole genome shotgun (WGS) entry which is preliminary data.</text>
</comment>
<dbReference type="FunFam" id="1.20.1270.50:FF:000004">
    <property type="entry name" value="alpha-mannosidase 2C1 isoform X1"/>
    <property type="match status" value="1"/>
</dbReference>
<dbReference type="Proteomes" id="UP001292094">
    <property type="component" value="Unassembled WGS sequence"/>
</dbReference>
<dbReference type="Gene3D" id="3.20.110.10">
    <property type="entry name" value="Glycoside hydrolase 38, N terminal domain"/>
    <property type="match status" value="1"/>
</dbReference>
<evidence type="ECO:0000256" key="4">
    <source>
        <dbReference type="ARBA" id="ARBA00022723"/>
    </source>
</evidence>
<evidence type="ECO:0000256" key="6">
    <source>
        <dbReference type="ARBA" id="ARBA00023295"/>
    </source>
</evidence>
<accession>A0AAE1PED1</accession>
<keyword evidence="4" id="KW-0479">Metal-binding</keyword>
<dbReference type="EC" id="3.2.1.24" evidence="3"/>
<dbReference type="SUPFAM" id="SSF74650">
    <property type="entry name" value="Galactose mutarotase-like"/>
    <property type="match status" value="1"/>
</dbReference>
<dbReference type="GO" id="GO:0004559">
    <property type="term" value="F:alpha-mannosidase activity"/>
    <property type="evidence" value="ECO:0007669"/>
    <property type="project" value="UniProtKB-EC"/>
</dbReference>
<dbReference type="Pfam" id="PF07748">
    <property type="entry name" value="Glyco_hydro_38C"/>
    <property type="match status" value="1"/>
</dbReference>
<dbReference type="AlphaFoldDB" id="A0AAE1PED1"/>
<dbReference type="Pfam" id="PF17677">
    <property type="entry name" value="Glyco_hydro38C2"/>
    <property type="match status" value="1"/>
</dbReference>
<evidence type="ECO:0000256" key="5">
    <source>
        <dbReference type="ARBA" id="ARBA00022801"/>
    </source>
</evidence>
<evidence type="ECO:0000259" key="7">
    <source>
        <dbReference type="SMART" id="SM00872"/>
    </source>
</evidence>
<dbReference type="FunFam" id="3.20.110.10:FF:000002">
    <property type="entry name" value="alpha-mannosidase 2C1 isoform X1"/>
    <property type="match status" value="1"/>
</dbReference>
<dbReference type="Gene3D" id="2.70.98.30">
    <property type="entry name" value="Golgi alpha-mannosidase II, domain 4"/>
    <property type="match status" value="1"/>
</dbReference>
<organism evidence="8 9">
    <name type="scientific">Petrolisthes manimaculis</name>
    <dbReference type="NCBI Taxonomy" id="1843537"/>
    <lineage>
        <taxon>Eukaryota</taxon>
        <taxon>Metazoa</taxon>
        <taxon>Ecdysozoa</taxon>
        <taxon>Arthropoda</taxon>
        <taxon>Crustacea</taxon>
        <taxon>Multicrustacea</taxon>
        <taxon>Malacostraca</taxon>
        <taxon>Eumalacostraca</taxon>
        <taxon>Eucarida</taxon>
        <taxon>Decapoda</taxon>
        <taxon>Pleocyemata</taxon>
        <taxon>Anomura</taxon>
        <taxon>Galatheoidea</taxon>
        <taxon>Porcellanidae</taxon>
        <taxon>Petrolisthes</taxon>
    </lineage>
</organism>
<dbReference type="Pfam" id="PF22907">
    <property type="entry name" value="Ams1-like_1st"/>
    <property type="match status" value="1"/>
</dbReference>
<reference evidence="8" key="1">
    <citation type="submission" date="2023-11" db="EMBL/GenBank/DDBJ databases">
        <title>Genome assemblies of two species of porcelain crab, Petrolisthes cinctipes and Petrolisthes manimaculis (Anomura: Porcellanidae).</title>
        <authorList>
            <person name="Angst P."/>
        </authorList>
    </citation>
    <scope>NUCLEOTIDE SEQUENCE</scope>
    <source>
        <strain evidence="8">PB745_02</strain>
        <tissue evidence="8">Gill</tissue>
    </source>
</reference>
<dbReference type="InterPro" id="IPR011013">
    <property type="entry name" value="Gal_mutarotase_sf_dom"/>
</dbReference>
<dbReference type="InterPro" id="IPR011330">
    <property type="entry name" value="Glyco_hydro/deAcase_b/a-brl"/>
</dbReference>
<dbReference type="PANTHER" id="PTHR46017:SF1">
    <property type="entry name" value="ALPHA-MANNOSIDASE 2C1"/>
    <property type="match status" value="1"/>
</dbReference>
<dbReference type="SUPFAM" id="SSF88688">
    <property type="entry name" value="Families 57/38 glycoside transferase middle domain"/>
    <property type="match status" value="1"/>
</dbReference>
<sequence>MDTDVTASSHKHQRSTLSRIQGYITHNQFHDVNLLAKLRPNIHKLEKLSHWKMSAEEGAWQKWTFNDIMRQHFYQTSVGQTFGPLWSTHWFKLEIQVPKEWEGQEVWLRWDSQTEAMLWSRDGEPLQGLSPRAGRSAGNWDSPSDIAASGLPDQTRTDYKISHHWKSSPTPLILFVEAACNTMFGGGTNTMISPPDKNREFKIETAEIFTLRTTVYKLLLDLEVLHDLAKILPKDNPTSYHALYTANQMINFISQDDLGSASKVADTFLSKRQGDLTHTLALIGNCHIDSAWLWPYSEAKRKCARSWMSTLRLMEEYPEMKFACSQAQQFTWVKEHYPVIYEKIQGKVKEGHFIPVGGTWIEMDGLIPSGESFVRQFLYGQLFYQKEFGMLCKEFWLPDTFGYSAQFPQICKLFGIERFLTQKLSWNAVNKFPHHTFLWEGLDGSTILTHFPPGDSYEMQIKVEEVIRTVRNLQDKGRVSISAVLYGHGDGGGGPTKEMLERSRRLASVDGCPRLKHMSPDSFFKTLEAEQRNLCRWTGELYLELHNGTYTSQAWIKGKNRACEFFLRDTEMLLAVAAVKGKLSKQECHEYQDTIVNAWHKVLLNQFHDVIPGTSINLVYKDAQKLYQQVNDALHPILCKCRDLILKGDCEMEQKVVLNTLPWKVDMMEEKSELVSVDRREQEPNSKRARTERESSFLSFEVEGCGWRKVIPTCPPSVVLREEDSHFICENQYLQCKIDRYGRVVSLVVANDTNHRDVFQRYGSSGRHFGNQLVLYDDVPLFWDAWDTMDYHLQTAFNLNDEKSGVKVKLMLDDPMVVKLSWEMKIGSSSFLRQEISLRAIDPYITFNTTVDWHENRKFLKVAFDTALLNRMTSYDTQFGIIERPAHTNTSWETAKYEVCGHKWADLSEYDFGVAVLNDGKYGLSSQAGRLTLSLLRSPKSPDPECDMQSHKFSYALMPHTGLLQSAKVQQRAYEFNMNRQHLGIRNTTLSEEQETWFSVVGNGVMLETVKLAEDRSGAMIVRLYEMHGSSSKVSLKLHLTPNVKEAHLCCGLEIAGEELSVSRDDHHQYIALKVTPFKIINVRLVFH</sequence>
<dbReference type="InterPro" id="IPR028995">
    <property type="entry name" value="Glyco_hydro_57/38_cen_sf"/>
</dbReference>
<comment type="similarity">
    <text evidence="2">Belongs to the glycosyl hydrolase 38 family.</text>
</comment>
<gene>
    <name evidence="8" type="ORF">Pmani_022421</name>
</gene>
<dbReference type="SMART" id="SM00872">
    <property type="entry name" value="Alpha-mann_mid"/>
    <property type="match status" value="1"/>
</dbReference>
<dbReference type="GO" id="GO:0030246">
    <property type="term" value="F:carbohydrate binding"/>
    <property type="evidence" value="ECO:0007669"/>
    <property type="project" value="InterPro"/>
</dbReference>
<dbReference type="SUPFAM" id="SSF88713">
    <property type="entry name" value="Glycoside hydrolase/deacetylase"/>
    <property type="match status" value="1"/>
</dbReference>
<keyword evidence="5" id="KW-0378">Hydrolase</keyword>
<dbReference type="GO" id="GO:0006013">
    <property type="term" value="P:mannose metabolic process"/>
    <property type="evidence" value="ECO:0007669"/>
    <property type="project" value="InterPro"/>
</dbReference>
<dbReference type="GO" id="GO:0009313">
    <property type="term" value="P:oligosaccharide catabolic process"/>
    <property type="evidence" value="ECO:0007669"/>
    <property type="project" value="TreeGrafter"/>
</dbReference>
<dbReference type="GO" id="GO:0046872">
    <property type="term" value="F:metal ion binding"/>
    <property type="evidence" value="ECO:0007669"/>
    <property type="project" value="UniProtKB-KW"/>
</dbReference>
<evidence type="ECO:0000256" key="1">
    <source>
        <dbReference type="ARBA" id="ARBA00000365"/>
    </source>
</evidence>
<evidence type="ECO:0000256" key="2">
    <source>
        <dbReference type="ARBA" id="ARBA00009792"/>
    </source>
</evidence>
<dbReference type="FunFam" id="2.70.98.30:FF:000001">
    <property type="entry name" value="alpha-mannosidase 2C1 isoform X2"/>
    <property type="match status" value="1"/>
</dbReference>
<dbReference type="InterPro" id="IPR037094">
    <property type="entry name" value="Glyco_hydro_38_cen_sf"/>
</dbReference>
<evidence type="ECO:0000256" key="3">
    <source>
        <dbReference type="ARBA" id="ARBA00012752"/>
    </source>
</evidence>
<dbReference type="Gene3D" id="1.20.1270.50">
    <property type="entry name" value="Glycoside hydrolase family 38, central domain"/>
    <property type="match status" value="1"/>
</dbReference>
<dbReference type="Pfam" id="PF09261">
    <property type="entry name" value="Alpha-mann_mid"/>
    <property type="match status" value="1"/>
</dbReference>
<proteinExistence type="inferred from homology"/>
<protein>
    <recommendedName>
        <fullName evidence="3">alpha-mannosidase</fullName>
        <ecNumber evidence="3">3.2.1.24</ecNumber>
    </recommendedName>
</protein>
<dbReference type="Pfam" id="PF01074">
    <property type="entry name" value="Glyco_hydro_38N"/>
    <property type="match status" value="1"/>
</dbReference>
<dbReference type="InterPro" id="IPR041147">
    <property type="entry name" value="GH38_C"/>
</dbReference>
<evidence type="ECO:0000313" key="8">
    <source>
        <dbReference type="EMBL" id="KAK4305695.1"/>
    </source>
</evidence>
<dbReference type="InterPro" id="IPR015341">
    <property type="entry name" value="Glyco_hydro_38_cen"/>
</dbReference>
<dbReference type="PANTHER" id="PTHR46017">
    <property type="entry name" value="ALPHA-MANNOSIDASE 2C1"/>
    <property type="match status" value="1"/>
</dbReference>
<name>A0AAE1PED1_9EUCA</name>
<dbReference type="EMBL" id="JAWZYT010002244">
    <property type="protein sequence ID" value="KAK4305695.1"/>
    <property type="molecule type" value="Genomic_DNA"/>
</dbReference>
<feature type="domain" description="Glycoside hydrolase family 38 central" evidence="7">
    <location>
        <begin position="544"/>
        <end position="627"/>
    </location>
</feature>
<dbReference type="InterPro" id="IPR000602">
    <property type="entry name" value="Glyco_hydro_38_N"/>
</dbReference>
<keyword evidence="9" id="KW-1185">Reference proteome</keyword>
<dbReference type="InterPro" id="IPR054723">
    <property type="entry name" value="Ams1-like_N"/>
</dbReference>